<dbReference type="PANTHER" id="PTHR40275:SF1">
    <property type="entry name" value="SSL7038 PROTEIN"/>
    <property type="match status" value="1"/>
</dbReference>
<name>A0A941VZ20_9BACT</name>
<dbReference type="AlphaFoldDB" id="A0A941VZ20"/>
<dbReference type="InterPro" id="IPR010982">
    <property type="entry name" value="Lambda_DNA-bd_dom_sf"/>
</dbReference>
<evidence type="ECO:0000313" key="2">
    <source>
        <dbReference type="Proteomes" id="UP000722750"/>
    </source>
</evidence>
<evidence type="ECO:0000313" key="1">
    <source>
        <dbReference type="EMBL" id="MBS1257150.1"/>
    </source>
</evidence>
<dbReference type="InterPro" id="IPR014057">
    <property type="entry name" value="HI1420"/>
</dbReference>
<dbReference type="Pfam" id="PF21716">
    <property type="entry name" value="dnstrm_HI1420"/>
    <property type="match status" value="1"/>
</dbReference>
<proteinExistence type="predicted"/>
<accession>A0A941VZ20</accession>
<comment type="caution">
    <text evidence="1">The sequence shown here is derived from an EMBL/GenBank/DDBJ whole genome shotgun (WGS) entry which is preliminary data.</text>
</comment>
<dbReference type="EMBL" id="JAANXD010000010">
    <property type="protein sequence ID" value="MBS1257150.1"/>
    <property type="molecule type" value="Genomic_DNA"/>
</dbReference>
<gene>
    <name evidence="1" type="ORF">MAG551_00186</name>
</gene>
<organism evidence="1 2">
    <name type="scientific">Candidatus Scalindua arabica</name>
    <dbReference type="NCBI Taxonomy" id="1127984"/>
    <lineage>
        <taxon>Bacteria</taxon>
        <taxon>Pseudomonadati</taxon>
        <taxon>Planctomycetota</taxon>
        <taxon>Candidatus Brocadiia</taxon>
        <taxon>Candidatus Brocadiales</taxon>
        <taxon>Candidatus Scalinduaceae</taxon>
        <taxon>Candidatus Scalindua</taxon>
    </lineage>
</organism>
<dbReference type="GO" id="GO:0003677">
    <property type="term" value="F:DNA binding"/>
    <property type="evidence" value="ECO:0007669"/>
    <property type="project" value="InterPro"/>
</dbReference>
<dbReference type="PANTHER" id="PTHR40275">
    <property type="entry name" value="SSL7038 PROTEIN"/>
    <property type="match status" value="1"/>
</dbReference>
<evidence type="ECO:0008006" key="3">
    <source>
        <dbReference type="Google" id="ProtNLM"/>
    </source>
</evidence>
<dbReference type="Proteomes" id="UP000722750">
    <property type="component" value="Unassembled WGS sequence"/>
</dbReference>
<protein>
    <recommendedName>
        <fullName evidence="3">Addiction module antidote protein</fullName>
    </recommendedName>
</protein>
<dbReference type="SUPFAM" id="SSF47413">
    <property type="entry name" value="lambda repressor-like DNA-binding domains"/>
    <property type="match status" value="1"/>
</dbReference>
<reference evidence="1" key="1">
    <citation type="journal article" date="2021" name="ISME J.">
        <title>Fine-scale metabolic discontinuity in a stratified prokaryote microbiome of a Red Sea deep halocline.</title>
        <authorList>
            <person name="Michoud G."/>
            <person name="Ngugi D.K."/>
            <person name="Barozzi A."/>
            <person name="Merlino G."/>
            <person name="Calleja M.L."/>
            <person name="Delgado-Huertas A."/>
            <person name="Moran X.A.G."/>
            <person name="Daffonchio D."/>
        </authorList>
    </citation>
    <scope>NUCLEOTIDE SEQUENCE</scope>
    <source>
        <strain evidence="1">SuakinDeep_MAG55_1</strain>
    </source>
</reference>
<dbReference type="NCBIfam" id="TIGR02684">
    <property type="entry name" value="dnstrm_HI1420"/>
    <property type="match status" value="1"/>
</dbReference>
<sequence>MTKKASRPFDKTSKELLENPKVAAMYLEEILEDGDMELFTAALKDVADARVGSMTSLSKKTHLNREQLYKTLSKKGNPRLETLAKVLHAVGLRISVTPEATV</sequence>